<dbReference type="EMBL" id="JAHKKG010000011">
    <property type="protein sequence ID" value="MBU2668258.1"/>
    <property type="molecule type" value="Genomic_DNA"/>
</dbReference>
<evidence type="ECO:0000313" key="2">
    <source>
        <dbReference type="Proteomes" id="UP001519654"/>
    </source>
</evidence>
<proteinExistence type="predicted"/>
<keyword evidence="2" id="KW-1185">Reference proteome</keyword>
<accession>A0ABS5YXZ6</accession>
<comment type="caution">
    <text evidence="1">The sequence shown here is derived from an EMBL/GenBank/DDBJ whole genome shotgun (WGS) entry which is preliminary data.</text>
</comment>
<organism evidence="1 2">
    <name type="scientific">Paractinoplanes bogorensis</name>
    <dbReference type="NCBI Taxonomy" id="1610840"/>
    <lineage>
        <taxon>Bacteria</taxon>
        <taxon>Bacillati</taxon>
        <taxon>Actinomycetota</taxon>
        <taxon>Actinomycetes</taxon>
        <taxon>Micromonosporales</taxon>
        <taxon>Micromonosporaceae</taxon>
        <taxon>Paractinoplanes</taxon>
    </lineage>
</organism>
<reference evidence="1 2" key="1">
    <citation type="submission" date="2021-06" db="EMBL/GenBank/DDBJ databases">
        <title>Actinoplanes lichenicola sp. nov., and Actinoplanes ovalisporus sp. nov., isolated from lichen in Thailand.</title>
        <authorList>
            <person name="Saeng-In P."/>
            <person name="Kanchanasin P."/>
            <person name="Yuki M."/>
            <person name="Kudo T."/>
            <person name="Ohkuma M."/>
            <person name="Phongsopitanun W."/>
            <person name="Tanasupawat S."/>
        </authorList>
    </citation>
    <scope>NUCLEOTIDE SEQUENCE [LARGE SCALE GENOMIC DNA]</scope>
    <source>
        <strain evidence="1 2">NBRC 110975</strain>
    </source>
</reference>
<protein>
    <submittedName>
        <fullName evidence="1">Uncharacterized protein</fullName>
    </submittedName>
</protein>
<dbReference type="RefSeq" id="WP_215792525.1">
    <property type="nucleotide sequence ID" value="NZ_JAHKKG010000011.1"/>
</dbReference>
<sequence length="74" mass="7968">MDSALVLGAGGITGIAWHLGVIIGPRSEVVDLTTAGLIVGSRLAWLDIDRTRWKLNLYECFRPIVSTGMRGSLT</sequence>
<name>A0ABS5YXZ6_9ACTN</name>
<dbReference type="Proteomes" id="UP001519654">
    <property type="component" value="Unassembled WGS sequence"/>
</dbReference>
<gene>
    <name evidence="1" type="ORF">KOI35_32575</name>
</gene>
<evidence type="ECO:0000313" key="1">
    <source>
        <dbReference type="EMBL" id="MBU2668258.1"/>
    </source>
</evidence>